<evidence type="ECO:0000313" key="3">
    <source>
        <dbReference type="Proteomes" id="UP000279306"/>
    </source>
</evidence>
<sequence length="50" mass="5099">MAGRDQDESATEKLRDAAVEAGAEPDVDDPTVPPDSAGYSAPPLDASDTP</sequence>
<proteinExistence type="predicted"/>
<name>A0A3S4S1I6_MYCAU</name>
<evidence type="ECO:0000256" key="1">
    <source>
        <dbReference type="SAM" id="MobiDB-lite"/>
    </source>
</evidence>
<dbReference type="Proteomes" id="UP000279306">
    <property type="component" value="Chromosome"/>
</dbReference>
<dbReference type="STRING" id="1791.GCA_001049355_02816"/>
<dbReference type="EMBL" id="LR134356">
    <property type="protein sequence ID" value="VEG57684.1"/>
    <property type="molecule type" value="Genomic_DNA"/>
</dbReference>
<organism evidence="2 3">
    <name type="scientific">Mycolicibacterium aurum</name>
    <name type="common">Mycobacterium aurum</name>
    <dbReference type="NCBI Taxonomy" id="1791"/>
    <lineage>
        <taxon>Bacteria</taxon>
        <taxon>Bacillati</taxon>
        <taxon>Actinomycetota</taxon>
        <taxon>Actinomycetes</taxon>
        <taxon>Mycobacteriales</taxon>
        <taxon>Mycobacteriaceae</taxon>
        <taxon>Mycolicibacterium</taxon>
    </lineage>
</organism>
<dbReference type="AlphaFoldDB" id="A0A3S4S1I6"/>
<evidence type="ECO:0000313" key="2">
    <source>
        <dbReference type="EMBL" id="VEG57684.1"/>
    </source>
</evidence>
<protein>
    <submittedName>
        <fullName evidence="2">Uncharacterized protein</fullName>
    </submittedName>
</protein>
<feature type="region of interest" description="Disordered" evidence="1">
    <location>
        <begin position="1"/>
        <end position="50"/>
    </location>
</feature>
<feature type="compositionally biased region" description="Basic and acidic residues" evidence="1">
    <location>
        <begin position="1"/>
        <end position="18"/>
    </location>
</feature>
<dbReference type="KEGG" id="mauu:NCTC10437_04698"/>
<gene>
    <name evidence="2" type="ORF">NCTC10437_04698</name>
</gene>
<reference evidence="2 3" key="1">
    <citation type="submission" date="2018-12" db="EMBL/GenBank/DDBJ databases">
        <authorList>
            <consortium name="Pathogen Informatics"/>
        </authorList>
    </citation>
    <scope>NUCLEOTIDE SEQUENCE [LARGE SCALE GENOMIC DNA]</scope>
    <source>
        <strain evidence="2 3">NCTC10437</strain>
    </source>
</reference>
<accession>A0A3S4S1I6</accession>
<dbReference type="RefSeq" id="WP_157866320.1">
    <property type="nucleotide sequence ID" value="NZ_CVQQ01000008.1"/>
</dbReference>
<keyword evidence="3" id="KW-1185">Reference proteome</keyword>